<dbReference type="OrthoDB" id="4085246at2"/>
<accession>A0A0X8E3R9</accession>
<reference evidence="1 2" key="1">
    <citation type="journal article" date="2016" name="J. Biotechnol.">
        <title>First complete genome sequence of a species in the genus Microterricola, an extremophilic cold active enzyme producing bacterial strain ERGS5:02 isolated from Sikkim Himalaya.</title>
        <authorList>
            <person name="Himanshu"/>
            <person name="Swarnkar M.K."/>
            <person name="Singh D."/>
            <person name="Kumar R."/>
        </authorList>
    </citation>
    <scope>NUCLEOTIDE SEQUENCE [LARGE SCALE GENOMIC DNA]</scope>
    <source>
        <strain evidence="1 2">ERGS5:02</strain>
    </source>
</reference>
<dbReference type="InterPro" id="IPR032675">
    <property type="entry name" value="LRR_dom_sf"/>
</dbReference>
<name>A0A0X8E3R9_9MICO</name>
<evidence type="ECO:0008006" key="3">
    <source>
        <dbReference type="Google" id="ProtNLM"/>
    </source>
</evidence>
<dbReference type="AlphaFoldDB" id="A0A0X8E3R9"/>
<gene>
    <name evidence="1" type="ORF">AWU67_12310</name>
</gene>
<sequence>MRKDFRIEETPEGRSLVVTGAWSAAAERALRTTGADGLVLNYAHGFTERDLGFLRGLSIRRLHILDRSLEDLTPIHALGASLEFLAVEAGTRATLDLNELPNLTSLWSSWRHVSSTIDAATELTEFGSLGYTAADLLPLARLAKLTTLRMKHWPSIQSLDGLSSFPALAHLEIVLARRLRDFSALRMQANSSALRVLNFDSCGRLDRLDDLAGLTELTSLNIGNCQDIESLHPLLRLTKLEKLFAYESTVVLDGDLSPLLALPALTTLRMASRKKYQPSTQHVDAALAARAPR</sequence>
<evidence type="ECO:0000313" key="2">
    <source>
        <dbReference type="Proteomes" id="UP000058305"/>
    </source>
</evidence>
<dbReference type="Proteomes" id="UP000058305">
    <property type="component" value="Chromosome"/>
</dbReference>
<proteinExistence type="predicted"/>
<dbReference type="Gene3D" id="3.80.10.10">
    <property type="entry name" value="Ribonuclease Inhibitor"/>
    <property type="match status" value="1"/>
</dbReference>
<dbReference type="KEGG" id="mvd:AWU67_12310"/>
<keyword evidence="2" id="KW-1185">Reference proteome</keyword>
<organism evidence="1 2">
    <name type="scientific">Microterricola viridarii</name>
    <dbReference type="NCBI Taxonomy" id="412690"/>
    <lineage>
        <taxon>Bacteria</taxon>
        <taxon>Bacillati</taxon>
        <taxon>Actinomycetota</taxon>
        <taxon>Actinomycetes</taxon>
        <taxon>Micrococcales</taxon>
        <taxon>Microbacteriaceae</taxon>
        <taxon>Microterricola</taxon>
    </lineage>
</organism>
<evidence type="ECO:0000313" key="1">
    <source>
        <dbReference type="EMBL" id="AMB59513.1"/>
    </source>
</evidence>
<dbReference type="SUPFAM" id="SSF52058">
    <property type="entry name" value="L domain-like"/>
    <property type="match status" value="1"/>
</dbReference>
<protein>
    <recommendedName>
        <fullName evidence="3">Internalin A</fullName>
    </recommendedName>
</protein>
<dbReference type="RefSeq" id="WP_067229460.1">
    <property type="nucleotide sequence ID" value="NZ_CP014145.1"/>
</dbReference>
<dbReference type="EMBL" id="CP014145">
    <property type="protein sequence ID" value="AMB59513.1"/>
    <property type="molecule type" value="Genomic_DNA"/>
</dbReference>
<reference evidence="2" key="2">
    <citation type="submission" date="2016-01" db="EMBL/GenBank/DDBJ databases">
        <title>First complete genome sequence of a species in the genus Microterricola, an extremophilic cold active enzyme producing strain ERGS5:02 isolated from Sikkim Himalaya.</title>
        <authorList>
            <person name="Kumar R."/>
            <person name="Singh D."/>
            <person name="Swarnkar M.K."/>
        </authorList>
    </citation>
    <scope>NUCLEOTIDE SEQUENCE [LARGE SCALE GENOMIC DNA]</scope>
    <source>
        <strain evidence="2">ERGS5:02</strain>
    </source>
</reference>